<proteinExistence type="inferred from homology"/>
<keyword evidence="11" id="KW-1185">Reference proteome</keyword>
<dbReference type="Ensembl" id="ENSOTST00005152392.1">
    <property type="protein sequence ID" value="ENSOTSP00005143261.1"/>
    <property type="gene ID" value="ENSOTSG00005065603.1"/>
</dbReference>
<dbReference type="PANTHER" id="PTHR12002">
    <property type="entry name" value="CLAUDIN"/>
    <property type="match status" value="1"/>
</dbReference>
<organism evidence="10 11">
    <name type="scientific">Oncorhynchus tshawytscha</name>
    <name type="common">Chinook salmon</name>
    <name type="synonym">Salmo tshawytscha</name>
    <dbReference type="NCBI Taxonomy" id="74940"/>
    <lineage>
        <taxon>Eukaryota</taxon>
        <taxon>Metazoa</taxon>
        <taxon>Chordata</taxon>
        <taxon>Craniata</taxon>
        <taxon>Vertebrata</taxon>
        <taxon>Euteleostomi</taxon>
        <taxon>Actinopterygii</taxon>
        <taxon>Neopterygii</taxon>
        <taxon>Teleostei</taxon>
        <taxon>Protacanthopterygii</taxon>
        <taxon>Salmoniformes</taxon>
        <taxon>Salmonidae</taxon>
        <taxon>Salmoninae</taxon>
        <taxon>Oncorhynchus</taxon>
    </lineage>
</organism>
<sequence length="248" mass="27163">MSNMAMEIVAFILNISGWILVCSTLPTDYWKVSSVDGTVITTATFWSNLWKTCVTDSTGVSNCKDFPSMLALDVYIQVCRGLMIASVCLGFFGATLALMGMKCTRIGGSESTKARLTGLSGLHFILNGEYSLYCVITSEFFDPLFFAQKFELGAALFIGWAGSLLCISGGLIFSLSLSEVSTNRQFPQTPETQQNTQGSLERMPMCDNGRNTGIAIWSYEVTMDFLTLGLSLLRSPFHTSSTRTPIPY</sequence>
<evidence type="ECO:0000256" key="8">
    <source>
        <dbReference type="RuleBase" id="RU060637"/>
    </source>
</evidence>
<keyword evidence="4 8" id="KW-0812">Transmembrane</keyword>
<reference evidence="11" key="1">
    <citation type="journal article" date="2018" name="PLoS ONE">
        <title>Chinook salmon (Oncorhynchus tshawytscha) genome and transcriptome.</title>
        <authorList>
            <person name="Christensen K.A."/>
            <person name="Leong J.S."/>
            <person name="Sakhrani D."/>
            <person name="Biagi C.A."/>
            <person name="Minkley D.R."/>
            <person name="Withler R.E."/>
            <person name="Rondeau E.B."/>
            <person name="Koop B.F."/>
            <person name="Devlin R.H."/>
        </authorList>
    </citation>
    <scope>NUCLEOTIDE SEQUENCE [LARGE SCALE GENOMIC DNA]</scope>
</reference>
<dbReference type="GO" id="GO:0005198">
    <property type="term" value="F:structural molecule activity"/>
    <property type="evidence" value="ECO:0007669"/>
    <property type="project" value="InterPro"/>
</dbReference>
<comment type="subcellular location">
    <subcellularLocation>
        <location evidence="8">Cell junction</location>
        <location evidence="8">Tight junction</location>
    </subcellularLocation>
    <subcellularLocation>
        <location evidence="8">Cell membrane</location>
        <topology evidence="8">Multi-pass membrane protein</topology>
    </subcellularLocation>
</comment>
<feature type="transmembrane region" description="Helical" evidence="8">
    <location>
        <begin position="153"/>
        <end position="175"/>
    </location>
</feature>
<dbReference type="PRINTS" id="PR01383">
    <property type="entry name" value="CLAUDIN10"/>
</dbReference>
<feature type="transmembrane region" description="Helical" evidence="8">
    <location>
        <begin position="119"/>
        <end position="141"/>
    </location>
</feature>
<evidence type="ECO:0000313" key="10">
    <source>
        <dbReference type="Ensembl" id="ENSOTSP00005143261.1"/>
    </source>
</evidence>
<comment type="function">
    <text evidence="8">Claudins function as major constituents of the tight junction complexes that regulate the permeability of epithelia.</text>
</comment>
<reference evidence="10" key="2">
    <citation type="submission" date="2025-08" db="UniProtKB">
        <authorList>
            <consortium name="Ensembl"/>
        </authorList>
    </citation>
    <scope>IDENTIFICATION</scope>
</reference>
<evidence type="ECO:0000256" key="4">
    <source>
        <dbReference type="ARBA" id="ARBA00022692"/>
    </source>
</evidence>
<keyword evidence="9" id="KW-0732">Signal</keyword>
<evidence type="ECO:0000256" key="1">
    <source>
        <dbReference type="ARBA" id="ARBA00008295"/>
    </source>
</evidence>
<name>A0AAZ3RPD1_ONCTS</name>
<comment type="similarity">
    <text evidence="1 8">Belongs to the claudin family.</text>
</comment>
<evidence type="ECO:0000256" key="6">
    <source>
        <dbReference type="ARBA" id="ARBA00022989"/>
    </source>
</evidence>
<dbReference type="AlphaFoldDB" id="A0AAZ3RPD1"/>
<gene>
    <name evidence="10" type="primary">LOC112255404</name>
</gene>
<feature type="transmembrane region" description="Helical" evidence="8">
    <location>
        <begin position="74"/>
        <end position="98"/>
    </location>
</feature>
<evidence type="ECO:0000256" key="2">
    <source>
        <dbReference type="ARBA" id="ARBA00022427"/>
    </source>
</evidence>
<evidence type="ECO:0000256" key="3">
    <source>
        <dbReference type="ARBA" id="ARBA00022475"/>
    </source>
</evidence>
<protein>
    <recommendedName>
        <fullName evidence="8">Claudin</fullName>
    </recommendedName>
</protein>
<keyword evidence="2 8" id="KW-0796">Tight junction</keyword>
<accession>A0AAZ3RPD1</accession>
<dbReference type="InterPro" id="IPR006187">
    <property type="entry name" value="Claudin"/>
</dbReference>
<dbReference type="InterPro" id="IPR004031">
    <property type="entry name" value="PMP22/EMP/MP20/Claudin"/>
</dbReference>
<keyword evidence="5 8" id="KW-0965">Cell junction</keyword>
<keyword evidence="6 8" id="KW-1133">Transmembrane helix</keyword>
<dbReference type="InterPro" id="IPR003554">
    <property type="entry name" value="Claudin10"/>
</dbReference>
<evidence type="ECO:0000256" key="9">
    <source>
        <dbReference type="SAM" id="SignalP"/>
    </source>
</evidence>
<dbReference type="Pfam" id="PF00822">
    <property type="entry name" value="PMP22_Claudin"/>
    <property type="match status" value="1"/>
</dbReference>
<dbReference type="GO" id="GO:0005923">
    <property type="term" value="C:bicellular tight junction"/>
    <property type="evidence" value="ECO:0007669"/>
    <property type="project" value="UniProtKB-SubCell"/>
</dbReference>
<dbReference type="GO" id="GO:0005886">
    <property type="term" value="C:plasma membrane"/>
    <property type="evidence" value="ECO:0007669"/>
    <property type="project" value="UniProtKB-SubCell"/>
</dbReference>
<evidence type="ECO:0000256" key="7">
    <source>
        <dbReference type="ARBA" id="ARBA00023136"/>
    </source>
</evidence>
<dbReference type="GeneTree" id="ENSGT00940000155232"/>
<dbReference type="InterPro" id="IPR017974">
    <property type="entry name" value="Claudin_CS"/>
</dbReference>
<comment type="caution">
    <text evidence="8">Lacks conserved residue(s) required for the propagation of feature annotation.</text>
</comment>
<evidence type="ECO:0000256" key="5">
    <source>
        <dbReference type="ARBA" id="ARBA00022949"/>
    </source>
</evidence>
<feature type="chain" id="PRO_5044237668" description="Claudin" evidence="9">
    <location>
        <begin position="25"/>
        <end position="248"/>
    </location>
</feature>
<reference evidence="10" key="3">
    <citation type="submission" date="2025-09" db="UniProtKB">
        <authorList>
            <consortium name="Ensembl"/>
        </authorList>
    </citation>
    <scope>IDENTIFICATION</scope>
</reference>
<keyword evidence="3 8" id="KW-1003">Cell membrane</keyword>
<feature type="signal peptide" evidence="9">
    <location>
        <begin position="1"/>
        <end position="24"/>
    </location>
</feature>
<dbReference type="PRINTS" id="PR01077">
    <property type="entry name" value="CLAUDIN"/>
</dbReference>
<dbReference type="PROSITE" id="PS01346">
    <property type="entry name" value="CLAUDIN"/>
    <property type="match status" value="1"/>
</dbReference>
<keyword evidence="7 8" id="KW-0472">Membrane</keyword>
<dbReference type="Gene3D" id="1.20.140.150">
    <property type="match status" value="1"/>
</dbReference>
<dbReference type="Proteomes" id="UP000694402">
    <property type="component" value="Unassembled WGS sequence"/>
</dbReference>
<evidence type="ECO:0000313" key="11">
    <source>
        <dbReference type="Proteomes" id="UP000694402"/>
    </source>
</evidence>